<comment type="caution">
    <text evidence="7">The sequence shown here is derived from an EMBL/GenBank/DDBJ whole genome shotgun (WGS) entry which is preliminary data.</text>
</comment>
<evidence type="ECO:0000256" key="4">
    <source>
        <dbReference type="ARBA" id="ARBA00023163"/>
    </source>
</evidence>
<name>V2UK99_9GAMM</name>
<dbReference type="AlphaFoldDB" id="V2UK99"/>
<dbReference type="Gene3D" id="1.10.10.10">
    <property type="entry name" value="Winged helix-like DNA-binding domain superfamily/Winged helix DNA-binding domain"/>
    <property type="match status" value="1"/>
</dbReference>
<keyword evidence="1" id="KW-0059">Arsenical resistance</keyword>
<dbReference type="CDD" id="cd00090">
    <property type="entry name" value="HTH_ARSR"/>
    <property type="match status" value="1"/>
</dbReference>
<dbReference type="Pfam" id="PF00581">
    <property type="entry name" value="Rhodanese"/>
    <property type="match status" value="1"/>
</dbReference>
<dbReference type="Gene3D" id="3.40.250.10">
    <property type="entry name" value="Rhodanese-like domain"/>
    <property type="match status" value="1"/>
</dbReference>
<reference evidence="7 8" key="1">
    <citation type="submission" date="2013-10" db="EMBL/GenBank/DDBJ databases">
        <title>The Genome Sequence of Acinetobacter brisouii CIP 110357.</title>
        <authorList>
            <consortium name="The Broad Institute Genomics Platform"/>
            <consortium name="The Broad Institute Genome Sequencing Center for Infectious Disease"/>
            <person name="Cerqueira G."/>
            <person name="Feldgarden M."/>
            <person name="Courvalin P."/>
            <person name="Grillot-Courvalin C."/>
            <person name="Clermont D."/>
            <person name="Rocha E."/>
            <person name="Yoon E.-J."/>
            <person name="Nemec A."/>
            <person name="Young S.K."/>
            <person name="Zeng Q."/>
            <person name="Gargeya S."/>
            <person name="Fitzgerald M."/>
            <person name="Abouelleil A."/>
            <person name="Alvarado L."/>
            <person name="Berlin A.M."/>
            <person name="Chapman S.B."/>
            <person name="Gainer-Dewar J."/>
            <person name="Goldberg J."/>
            <person name="Gnerre S."/>
            <person name="Griggs A."/>
            <person name="Gujja S."/>
            <person name="Hansen M."/>
            <person name="Howarth C."/>
            <person name="Imamovic A."/>
            <person name="Ireland A."/>
            <person name="Larimer J."/>
            <person name="McCowan C."/>
            <person name="Murphy C."/>
            <person name="Pearson M."/>
            <person name="Poon T.W."/>
            <person name="Priest M."/>
            <person name="Roberts A."/>
            <person name="Saif S."/>
            <person name="Shea T."/>
            <person name="Sykes S."/>
            <person name="Wortman J."/>
            <person name="Nusbaum C."/>
            <person name="Birren B."/>
        </authorList>
    </citation>
    <scope>NUCLEOTIDE SEQUENCE [LARGE SCALE GENOMIC DNA]</scope>
    <source>
        <strain evidence="7 8">CIP 110357</strain>
    </source>
</reference>
<dbReference type="InterPro" id="IPR036873">
    <property type="entry name" value="Rhodanese-like_dom_sf"/>
</dbReference>
<dbReference type="GO" id="GO:0046685">
    <property type="term" value="P:response to arsenic-containing substance"/>
    <property type="evidence" value="ECO:0007669"/>
    <property type="project" value="UniProtKB-KW"/>
</dbReference>
<evidence type="ECO:0000256" key="3">
    <source>
        <dbReference type="ARBA" id="ARBA00023125"/>
    </source>
</evidence>
<dbReference type="CDD" id="cd00158">
    <property type="entry name" value="RHOD"/>
    <property type="match status" value="1"/>
</dbReference>
<sequence length="217" mass="24766">MTNAREIKLELYIQLARIAKVLGNPKRLELLDLLLQVSKPVEMLAHEANISVKLASAHLKELRVARLVNSERRGKQVIYRLASAEVPRFLNLMRDFAQDRLFELQDALQHLSQLEGESYSEDQHTLLEKAKAGEMIILDVRPENEFDHAHFPFAKSIPLAELKKRLHELPANVPVTVYCRGPYCIMTADAIQILKQQGYTALALKTNATDWAEMQDK</sequence>
<dbReference type="SUPFAM" id="SSF46785">
    <property type="entry name" value="Winged helix' DNA-binding domain"/>
    <property type="match status" value="1"/>
</dbReference>
<dbReference type="InterPro" id="IPR001763">
    <property type="entry name" value="Rhodanese-like_dom"/>
</dbReference>
<dbReference type="PANTHER" id="PTHR33154:SF18">
    <property type="entry name" value="ARSENICAL RESISTANCE OPERON REPRESSOR"/>
    <property type="match status" value="1"/>
</dbReference>
<dbReference type="InterPro" id="IPR036388">
    <property type="entry name" value="WH-like_DNA-bd_sf"/>
</dbReference>
<gene>
    <name evidence="7" type="ORF">P255_02760</name>
</gene>
<evidence type="ECO:0000259" key="6">
    <source>
        <dbReference type="PROSITE" id="PS50987"/>
    </source>
</evidence>
<dbReference type="InterPro" id="IPR011991">
    <property type="entry name" value="ArsR-like_HTH"/>
</dbReference>
<evidence type="ECO:0000313" key="7">
    <source>
        <dbReference type="EMBL" id="ESK49021.1"/>
    </source>
</evidence>
<keyword evidence="3" id="KW-0238">DNA-binding</keyword>
<dbReference type="RefSeq" id="WP_004898254.1">
    <property type="nucleotide sequence ID" value="NZ_BBTI01000010.1"/>
</dbReference>
<evidence type="ECO:0000256" key="1">
    <source>
        <dbReference type="ARBA" id="ARBA00022849"/>
    </source>
</evidence>
<dbReference type="InterPro" id="IPR051081">
    <property type="entry name" value="HTH_MetalResp_TranReg"/>
</dbReference>
<dbReference type="STRING" id="396323.VH98_03530"/>
<dbReference type="SMART" id="SM00418">
    <property type="entry name" value="HTH_ARSR"/>
    <property type="match status" value="1"/>
</dbReference>
<feature type="domain" description="HTH arsR-type" evidence="6">
    <location>
        <begin position="7"/>
        <end position="101"/>
    </location>
</feature>
<protein>
    <recommendedName>
        <fullName evidence="9">HTH arsR-type domain-containing protein</fullName>
    </recommendedName>
</protein>
<dbReference type="Proteomes" id="UP000018418">
    <property type="component" value="Unassembled WGS sequence"/>
</dbReference>
<organism evidence="7 8">
    <name type="scientific">Acinetobacter brisouii CIP 110357</name>
    <dbReference type="NCBI Taxonomy" id="1341683"/>
    <lineage>
        <taxon>Bacteria</taxon>
        <taxon>Pseudomonadati</taxon>
        <taxon>Pseudomonadota</taxon>
        <taxon>Gammaproteobacteria</taxon>
        <taxon>Moraxellales</taxon>
        <taxon>Moraxellaceae</taxon>
        <taxon>Acinetobacter</taxon>
    </lineage>
</organism>
<dbReference type="PROSITE" id="PS50206">
    <property type="entry name" value="RHODANESE_3"/>
    <property type="match status" value="1"/>
</dbReference>
<accession>V2UK99</accession>
<dbReference type="SMART" id="SM00450">
    <property type="entry name" value="RHOD"/>
    <property type="match status" value="1"/>
</dbReference>
<feature type="domain" description="Rhodanese" evidence="5">
    <location>
        <begin position="131"/>
        <end position="216"/>
    </location>
</feature>
<dbReference type="InterPro" id="IPR036390">
    <property type="entry name" value="WH_DNA-bd_sf"/>
</dbReference>
<dbReference type="NCBIfam" id="NF033788">
    <property type="entry name" value="HTH_metalloreg"/>
    <property type="match status" value="1"/>
</dbReference>
<keyword evidence="4" id="KW-0804">Transcription</keyword>
<proteinExistence type="predicted"/>
<dbReference type="Pfam" id="PF01022">
    <property type="entry name" value="HTH_5"/>
    <property type="match status" value="1"/>
</dbReference>
<evidence type="ECO:0000259" key="5">
    <source>
        <dbReference type="PROSITE" id="PS50206"/>
    </source>
</evidence>
<dbReference type="EMBL" id="AYEU01000011">
    <property type="protein sequence ID" value="ESK49021.1"/>
    <property type="molecule type" value="Genomic_DNA"/>
</dbReference>
<dbReference type="OrthoDB" id="9814704at2"/>
<dbReference type="HOGENOM" id="CLU_108527_0_0_6"/>
<dbReference type="PATRIC" id="fig|1341683.3.peg.2726"/>
<dbReference type="PANTHER" id="PTHR33154">
    <property type="entry name" value="TRANSCRIPTIONAL REGULATOR, ARSR FAMILY"/>
    <property type="match status" value="1"/>
</dbReference>
<evidence type="ECO:0008006" key="9">
    <source>
        <dbReference type="Google" id="ProtNLM"/>
    </source>
</evidence>
<evidence type="ECO:0000313" key="8">
    <source>
        <dbReference type="Proteomes" id="UP000018418"/>
    </source>
</evidence>
<dbReference type="GO" id="GO:0003700">
    <property type="term" value="F:DNA-binding transcription factor activity"/>
    <property type="evidence" value="ECO:0007669"/>
    <property type="project" value="InterPro"/>
</dbReference>
<keyword evidence="2" id="KW-0805">Transcription regulation</keyword>
<dbReference type="InterPro" id="IPR001845">
    <property type="entry name" value="HTH_ArsR_DNA-bd_dom"/>
</dbReference>
<dbReference type="GO" id="GO:0003677">
    <property type="term" value="F:DNA binding"/>
    <property type="evidence" value="ECO:0007669"/>
    <property type="project" value="UniProtKB-KW"/>
</dbReference>
<evidence type="ECO:0000256" key="2">
    <source>
        <dbReference type="ARBA" id="ARBA00023015"/>
    </source>
</evidence>
<dbReference type="PROSITE" id="PS50987">
    <property type="entry name" value="HTH_ARSR_2"/>
    <property type="match status" value="1"/>
</dbReference>
<dbReference type="PRINTS" id="PR00778">
    <property type="entry name" value="HTHARSR"/>
</dbReference>
<keyword evidence="8" id="KW-1185">Reference proteome</keyword>